<dbReference type="Proteomes" id="UP001054837">
    <property type="component" value="Unassembled WGS sequence"/>
</dbReference>
<reference evidence="3 5" key="1">
    <citation type="submission" date="2021-06" db="EMBL/GenBank/DDBJ databases">
        <title>Caerostris darwini draft genome.</title>
        <authorList>
            <person name="Kono N."/>
            <person name="Arakawa K."/>
        </authorList>
    </citation>
    <scope>NUCLEOTIDE SEQUENCE [LARGE SCALE GENOMIC DNA]</scope>
</reference>
<gene>
    <name evidence="3" type="ORF">CDAR_488241</name>
    <name evidence="4" type="ORF">CDAR_617991</name>
</gene>
<evidence type="ECO:0000259" key="2">
    <source>
        <dbReference type="Pfam" id="PF17906"/>
    </source>
</evidence>
<protein>
    <recommendedName>
        <fullName evidence="2">Mos1 transposase HTH domain-containing protein</fullName>
    </recommendedName>
</protein>
<dbReference type="InterPro" id="IPR041426">
    <property type="entry name" value="Mos1_HTH"/>
</dbReference>
<dbReference type="EMBL" id="BPLQ01003617">
    <property type="protein sequence ID" value="GIY01852.1"/>
    <property type="molecule type" value="Genomic_DNA"/>
</dbReference>
<dbReference type="AlphaFoldDB" id="A0AAV4PXP4"/>
<evidence type="ECO:0000313" key="3">
    <source>
        <dbReference type="EMBL" id="GIY01852.1"/>
    </source>
</evidence>
<dbReference type="Pfam" id="PF17906">
    <property type="entry name" value="HTH_48"/>
    <property type="match status" value="1"/>
</dbReference>
<name>A0AAV4PXP4_9ARAC</name>
<sequence length="84" mass="9518">MRYGMSKAAFSANFITSLSKGRKFCSRQKKKFYAYGEDVFTKGHCQTWFSKFRKGNLDVEDAPHSGRPVEANEGKTKALMDANL</sequence>
<evidence type="ECO:0000313" key="5">
    <source>
        <dbReference type="Proteomes" id="UP001054837"/>
    </source>
</evidence>
<comment type="caution">
    <text evidence="3">The sequence shown here is derived from an EMBL/GenBank/DDBJ whole genome shotgun (WGS) entry which is preliminary data.</text>
</comment>
<organism evidence="3 5">
    <name type="scientific">Caerostris darwini</name>
    <dbReference type="NCBI Taxonomy" id="1538125"/>
    <lineage>
        <taxon>Eukaryota</taxon>
        <taxon>Metazoa</taxon>
        <taxon>Ecdysozoa</taxon>
        <taxon>Arthropoda</taxon>
        <taxon>Chelicerata</taxon>
        <taxon>Arachnida</taxon>
        <taxon>Araneae</taxon>
        <taxon>Araneomorphae</taxon>
        <taxon>Entelegynae</taxon>
        <taxon>Araneoidea</taxon>
        <taxon>Araneidae</taxon>
        <taxon>Caerostris</taxon>
    </lineage>
</organism>
<feature type="region of interest" description="Disordered" evidence="1">
    <location>
        <begin position="60"/>
        <end position="84"/>
    </location>
</feature>
<feature type="domain" description="Mos1 transposase HTH" evidence="2">
    <location>
        <begin position="33"/>
        <end position="56"/>
    </location>
</feature>
<accession>A0AAV4PXP4</accession>
<evidence type="ECO:0000313" key="4">
    <source>
        <dbReference type="EMBL" id="GIY31033.1"/>
    </source>
</evidence>
<evidence type="ECO:0000256" key="1">
    <source>
        <dbReference type="SAM" id="MobiDB-lite"/>
    </source>
</evidence>
<keyword evidence="5" id="KW-1185">Reference proteome</keyword>
<proteinExistence type="predicted"/>
<dbReference type="EMBL" id="BPLQ01007593">
    <property type="protein sequence ID" value="GIY31033.1"/>
    <property type="molecule type" value="Genomic_DNA"/>
</dbReference>